<keyword evidence="5" id="KW-0547">Nucleotide-binding</keyword>
<evidence type="ECO:0000256" key="3">
    <source>
        <dbReference type="ARBA" id="ARBA00022692"/>
    </source>
</evidence>
<evidence type="ECO:0000256" key="2">
    <source>
        <dbReference type="ARBA" id="ARBA00022475"/>
    </source>
</evidence>
<dbReference type="Pfam" id="PF23473">
    <property type="entry name" value="LysM3_LYK4_5"/>
    <property type="match status" value="1"/>
</dbReference>
<evidence type="ECO:0000256" key="7">
    <source>
        <dbReference type="ARBA" id="ARBA00022989"/>
    </source>
</evidence>
<evidence type="ECO:0000256" key="1">
    <source>
        <dbReference type="ARBA" id="ARBA00004162"/>
    </source>
</evidence>
<dbReference type="Gramene" id="OMO87637">
    <property type="protein sequence ID" value="OMO87637"/>
    <property type="gene ID" value="CCACVL1_08856"/>
</dbReference>
<dbReference type="STRING" id="210143.A0A1R3IYI4"/>
<dbReference type="Pfam" id="PF07714">
    <property type="entry name" value="PK_Tyr_Ser-Thr"/>
    <property type="match status" value="1"/>
</dbReference>
<sequence>MINQILFCFLLLDAFILYTNAQQSYSGISALDCSNNDKSGPSSAFLYTCNGQNRYCKAFLIYKSQPPFDTIPAISTLTSSNQAELARINDVTEDAKFPTGKEVIIPVNCSCLGQYYQANATFTISSIHTTYYTVGTEAYQGLSTCSSLIRANPHSEFSLVPGTELNVPLRCACPTSNQTKVGTKYLLTYSVSFGDNITALSDRFNASIKNANGLQEKETLFPLTTILIPFPTEPSSSQTIIHKEQSPFSPPSENYPERRRRSKRKLYEGVGIGGACFLLVLSIILFTIFMFNKRKNIGVSQSGNERSKKNFVQPEDLRVEIASFEQGLRLFTFQEIQKATENFSSRNRINGSVYRGGFGRGKILAVKRMKLDVSKEVKLLKNINHFNLIKLQGICQNDATFFLLFEYMKKGSLRDWLNSQSPDEIGSWTRRIQIALDVANGLHYLHSFTKPAYVHGDIRSTNVLLNTSLRAKIANFSLARAVVNETSSVSLTNHVVGTRGYVAPEYIQTGQVTSKIDVYAFGVVLSELVTGKDAIIVQDGREVMLSAAVVSITKTEYAESELISFIDQRLICDDRTELALRMAQLSVACLTEEPTKRPSMEEVVSALLKIRADAFN</sequence>
<keyword evidence="9" id="KW-1015">Disulfide bond</keyword>
<keyword evidence="7 11" id="KW-1133">Transmembrane helix</keyword>
<accession>A0A1R3IYI4</accession>
<evidence type="ECO:0000313" key="15">
    <source>
        <dbReference type="Proteomes" id="UP000188268"/>
    </source>
</evidence>
<dbReference type="EMBL" id="AWWV01009188">
    <property type="protein sequence ID" value="OMO87637.1"/>
    <property type="molecule type" value="Genomic_DNA"/>
</dbReference>
<dbReference type="OMA" id="HKINHFN"/>
<keyword evidence="6" id="KW-0067">ATP-binding</keyword>
<dbReference type="InterPro" id="IPR052611">
    <property type="entry name" value="Plant_RLK_LysM"/>
</dbReference>
<dbReference type="InterPro" id="IPR001245">
    <property type="entry name" value="Ser-Thr/Tyr_kinase_cat_dom"/>
</dbReference>
<evidence type="ECO:0000256" key="9">
    <source>
        <dbReference type="ARBA" id="ARBA00023157"/>
    </source>
</evidence>
<evidence type="ECO:0000256" key="5">
    <source>
        <dbReference type="ARBA" id="ARBA00022741"/>
    </source>
</evidence>
<feature type="signal peptide" evidence="12">
    <location>
        <begin position="1"/>
        <end position="21"/>
    </location>
</feature>
<dbReference type="Pfam" id="PF23446">
    <property type="entry name" value="LysM1_NFP_LYK"/>
    <property type="match status" value="1"/>
</dbReference>
<feature type="region of interest" description="Disordered" evidence="10">
    <location>
        <begin position="234"/>
        <end position="260"/>
    </location>
</feature>
<evidence type="ECO:0000256" key="8">
    <source>
        <dbReference type="ARBA" id="ARBA00023136"/>
    </source>
</evidence>
<gene>
    <name evidence="14" type="ORF">CCACVL1_08856</name>
</gene>
<dbReference type="GO" id="GO:0045087">
    <property type="term" value="P:innate immune response"/>
    <property type="evidence" value="ECO:0007669"/>
    <property type="project" value="UniProtKB-ARBA"/>
</dbReference>
<evidence type="ECO:0000313" key="14">
    <source>
        <dbReference type="EMBL" id="OMO87637.1"/>
    </source>
</evidence>
<dbReference type="Gene3D" id="1.10.510.10">
    <property type="entry name" value="Transferase(Phosphotransferase) domain 1"/>
    <property type="match status" value="1"/>
</dbReference>
<dbReference type="PROSITE" id="PS50011">
    <property type="entry name" value="PROTEIN_KINASE_DOM"/>
    <property type="match status" value="1"/>
</dbReference>
<organism evidence="14 15">
    <name type="scientific">Corchorus capsularis</name>
    <name type="common">Jute</name>
    <dbReference type="NCBI Taxonomy" id="210143"/>
    <lineage>
        <taxon>Eukaryota</taxon>
        <taxon>Viridiplantae</taxon>
        <taxon>Streptophyta</taxon>
        <taxon>Embryophyta</taxon>
        <taxon>Tracheophyta</taxon>
        <taxon>Spermatophyta</taxon>
        <taxon>Magnoliopsida</taxon>
        <taxon>eudicotyledons</taxon>
        <taxon>Gunneridae</taxon>
        <taxon>Pentapetalae</taxon>
        <taxon>rosids</taxon>
        <taxon>malvids</taxon>
        <taxon>Malvales</taxon>
        <taxon>Malvaceae</taxon>
        <taxon>Grewioideae</taxon>
        <taxon>Apeibeae</taxon>
        <taxon>Corchorus</taxon>
    </lineage>
</organism>
<keyword evidence="4 12" id="KW-0732">Signal</keyword>
<feature type="transmembrane region" description="Helical" evidence="11">
    <location>
        <begin position="269"/>
        <end position="291"/>
    </location>
</feature>
<dbReference type="PANTHER" id="PTHR45927">
    <property type="entry name" value="LYSM-DOMAIN RECEPTOR-LIKE KINASE-RELATED"/>
    <property type="match status" value="1"/>
</dbReference>
<evidence type="ECO:0000256" key="12">
    <source>
        <dbReference type="SAM" id="SignalP"/>
    </source>
</evidence>
<dbReference type="FunFam" id="1.10.510.10:FF:000468">
    <property type="entry name" value="PTI1-like tyrosine-protein kinase 3"/>
    <property type="match status" value="1"/>
</dbReference>
<comment type="subcellular location">
    <subcellularLocation>
        <location evidence="1">Cell membrane</location>
        <topology evidence="1">Single-pass membrane protein</topology>
    </subcellularLocation>
</comment>
<dbReference type="InterPro" id="IPR056562">
    <property type="entry name" value="LysM2_CERK1_LYK3_4_5"/>
</dbReference>
<dbReference type="GO" id="GO:0005886">
    <property type="term" value="C:plasma membrane"/>
    <property type="evidence" value="ECO:0007669"/>
    <property type="project" value="UniProtKB-SubCell"/>
</dbReference>
<dbReference type="PANTHER" id="PTHR45927:SF7">
    <property type="entry name" value="LYSM-DOMAIN RECEPTOR-LIKE KINASE"/>
    <property type="match status" value="1"/>
</dbReference>
<dbReference type="InterPro" id="IPR056563">
    <property type="entry name" value="LysM3_LYK4_5"/>
</dbReference>
<dbReference type="Gene3D" id="3.30.200.20">
    <property type="entry name" value="Phosphorylase Kinase, domain 1"/>
    <property type="match status" value="1"/>
</dbReference>
<keyword evidence="8 11" id="KW-0472">Membrane</keyword>
<proteinExistence type="predicted"/>
<dbReference type="GO" id="GO:0005524">
    <property type="term" value="F:ATP binding"/>
    <property type="evidence" value="ECO:0007669"/>
    <property type="project" value="UniProtKB-KW"/>
</dbReference>
<dbReference type="OrthoDB" id="4062651at2759"/>
<dbReference type="GO" id="GO:0004672">
    <property type="term" value="F:protein kinase activity"/>
    <property type="evidence" value="ECO:0007669"/>
    <property type="project" value="InterPro"/>
</dbReference>
<evidence type="ECO:0000256" key="4">
    <source>
        <dbReference type="ARBA" id="ARBA00022729"/>
    </source>
</evidence>
<dbReference type="InterPro" id="IPR011009">
    <property type="entry name" value="Kinase-like_dom_sf"/>
</dbReference>
<protein>
    <recommendedName>
        <fullName evidence="13">Protein kinase domain-containing protein</fullName>
    </recommendedName>
</protein>
<evidence type="ECO:0000256" key="10">
    <source>
        <dbReference type="SAM" id="MobiDB-lite"/>
    </source>
</evidence>
<evidence type="ECO:0000259" key="13">
    <source>
        <dbReference type="PROSITE" id="PS50011"/>
    </source>
</evidence>
<keyword evidence="3 11" id="KW-0812">Transmembrane</keyword>
<dbReference type="PROSITE" id="PS00109">
    <property type="entry name" value="PROTEIN_KINASE_TYR"/>
    <property type="match status" value="1"/>
</dbReference>
<reference evidence="14 15" key="1">
    <citation type="submission" date="2013-09" db="EMBL/GenBank/DDBJ databases">
        <title>Corchorus capsularis genome sequencing.</title>
        <authorList>
            <person name="Alam M."/>
            <person name="Haque M.S."/>
            <person name="Islam M.S."/>
            <person name="Emdad E.M."/>
            <person name="Islam M.M."/>
            <person name="Ahmed B."/>
            <person name="Halim A."/>
            <person name="Hossen Q.M.M."/>
            <person name="Hossain M.Z."/>
            <person name="Ahmed R."/>
            <person name="Khan M.M."/>
            <person name="Islam R."/>
            <person name="Rashid M.M."/>
            <person name="Khan S.A."/>
            <person name="Rahman M.S."/>
            <person name="Alam M."/>
        </authorList>
    </citation>
    <scope>NUCLEOTIDE SEQUENCE [LARGE SCALE GENOMIC DNA]</scope>
    <source>
        <strain evidence="15">cv. CVL-1</strain>
        <tissue evidence="14">Whole seedling</tissue>
    </source>
</reference>
<dbReference type="InterPro" id="IPR056561">
    <property type="entry name" value="NFP_LYK_LysM1"/>
</dbReference>
<evidence type="ECO:0000256" key="11">
    <source>
        <dbReference type="SAM" id="Phobius"/>
    </source>
</evidence>
<dbReference type="SUPFAM" id="SSF56112">
    <property type="entry name" value="Protein kinase-like (PK-like)"/>
    <property type="match status" value="1"/>
</dbReference>
<dbReference type="Pfam" id="PF23472">
    <property type="entry name" value="LysM2_CERK1_LYK3_4_5"/>
    <property type="match status" value="1"/>
</dbReference>
<keyword evidence="2" id="KW-1003">Cell membrane</keyword>
<feature type="chain" id="PRO_5012706638" description="Protein kinase domain-containing protein" evidence="12">
    <location>
        <begin position="22"/>
        <end position="616"/>
    </location>
</feature>
<dbReference type="Proteomes" id="UP000188268">
    <property type="component" value="Unassembled WGS sequence"/>
</dbReference>
<dbReference type="InterPro" id="IPR000719">
    <property type="entry name" value="Prot_kinase_dom"/>
</dbReference>
<evidence type="ECO:0000256" key="6">
    <source>
        <dbReference type="ARBA" id="ARBA00022840"/>
    </source>
</evidence>
<comment type="caution">
    <text evidence="14">The sequence shown here is derived from an EMBL/GenBank/DDBJ whole genome shotgun (WGS) entry which is preliminary data.</text>
</comment>
<keyword evidence="15" id="KW-1185">Reference proteome</keyword>
<feature type="domain" description="Protein kinase" evidence="13">
    <location>
        <begin position="291"/>
        <end position="616"/>
    </location>
</feature>
<name>A0A1R3IYI4_COCAP</name>
<dbReference type="AlphaFoldDB" id="A0A1R3IYI4"/>
<dbReference type="InterPro" id="IPR008266">
    <property type="entry name" value="Tyr_kinase_AS"/>
</dbReference>